<evidence type="ECO:0000256" key="1">
    <source>
        <dbReference type="SAM" id="MobiDB-lite"/>
    </source>
</evidence>
<comment type="caution">
    <text evidence="2">The sequence shown here is derived from an EMBL/GenBank/DDBJ whole genome shotgun (WGS) entry which is preliminary data.</text>
</comment>
<feature type="region of interest" description="Disordered" evidence="1">
    <location>
        <begin position="166"/>
        <end position="189"/>
    </location>
</feature>
<sequence length="213" mass="23219">MSLSPPTNVAPFPDWSDTASPNRPDRRHPFPDRATPPPSLTGAMSPPPTDHIPFPDRSEGMTEFVAEAEVDVQEVQPGNAHAAPRLNWTPVMSTFALKRFADLHYKEHTKDHPKDVEYLNIPINNYFQMQIIFRSGIATGKFAMGSNEALGQPYVDPETIDVDVEAPPPQSETAAAATGDKKDKVKSDATSLKKMKRAAADDSALISGLTNAI</sequence>
<gene>
    <name evidence="2" type="primary">ga17326</name>
    <name evidence="3" type="synonym">ga17573</name>
    <name evidence="2" type="ORF">PR202_ga17326</name>
    <name evidence="3" type="ORF">PR202_ga17573</name>
</gene>
<protein>
    <submittedName>
        <fullName evidence="2">Uncharacterized protein</fullName>
    </submittedName>
</protein>
<dbReference type="Proteomes" id="UP001054889">
    <property type="component" value="Unassembled WGS sequence"/>
</dbReference>
<feature type="region of interest" description="Disordered" evidence="1">
    <location>
        <begin position="1"/>
        <end position="57"/>
    </location>
</feature>
<evidence type="ECO:0000313" key="2">
    <source>
        <dbReference type="EMBL" id="GJN00162.1"/>
    </source>
</evidence>
<evidence type="ECO:0000313" key="4">
    <source>
        <dbReference type="Proteomes" id="UP001054889"/>
    </source>
</evidence>
<keyword evidence="4" id="KW-1185">Reference proteome</keyword>
<reference evidence="2" key="1">
    <citation type="journal article" date="2018" name="DNA Res.">
        <title>Multiple hybrid de novo genome assembly of finger millet, an orphan allotetraploid crop.</title>
        <authorList>
            <person name="Hatakeyama M."/>
            <person name="Aluri S."/>
            <person name="Balachadran M.T."/>
            <person name="Sivarajan S.R."/>
            <person name="Patrignani A."/>
            <person name="Gruter S."/>
            <person name="Poveda L."/>
            <person name="Shimizu-Inatsugi R."/>
            <person name="Baeten J."/>
            <person name="Francoijs K.J."/>
            <person name="Nataraja K.N."/>
            <person name="Reddy Y.A.N."/>
            <person name="Phadnis S."/>
            <person name="Ravikumar R.L."/>
            <person name="Schlapbach R."/>
            <person name="Sreeman S.M."/>
            <person name="Shimizu K.K."/>
        </authorList>
    </citation>
    <scope>NUCLEOTIDE SEQUENCE</scope>
</reference>
<dbReference type="EMBL" id="BQKI01000008">
    <property type="protein sequence ID" value="GJN00394.1"/>
    <property type="molecule type" value="Genomic_DNA"/>
</dbReference>
<accession>A0AAV5CQJ1</accession>
<organism evidence="2 4">
    <name type="scientific">Eleusine coracana subsp. coracana</name>
    <dbReference type="NCBI Taxonomy" id="191504"/>
    <lineage>
        <taxon>Eukaryota</taxon>
        <taxon>Viridiplantae</taxon>
        <taxon>Streptophyta</taxon>
        <taxon>Embryophyta</taxon>
        <taxon>Tracheophyta</taxon>
        <taxon>Spermatophyta</taxon>
        <taxon>Magnoliopsida</taxon>
        <taxon>Liliopsida</taxon>
        <taxon>Poales</taxon>
        <taxon>Poaceae</taxon>
        <taxon>PACMAD clade</taxon>
        <taxon>Chloridoideae</taxon>
        <taxon>Cynodonteae</taxon>
        <taxon>Eleusininae</taxon>
        <taxon>Eleusine</taxon>
    </lineage>
</organism>
<proteinExistence type="predicted"/>
<dbReference type="PANTHER" id="PTHR47127">
    <property type="entry name" value="10A19I.15"/>
    <property type="match status" value="1"/>
</dbReference>
<reference evidence="2" key="2">
    <citation type="submission" date="2021-12" db="EMBL/GenBank/DDBJ databases">
        <title>Resequencing data analysis of finger millet.</title>
        <authorList>
            <person name="Hatakeyama M."/>
            <person name="Aluri S."/>
            <person name="Balachadran M.T."/>
            <person name="Sivarajan S.R."/>
            <person name="Poveda L."/>
            <person name="Shimizu-Inatsugi R."/>
            <person name="Schlapbach R."/>
            <person name="Sreeman S.M."/>
            <person name="Shimizu K.K."/>
        </authorList>
    </citation>
    <scope>NUCLEOTIDE SEQUENCE</scope>
</reference>
<dbReference type="EMBL" id="BQKI01000008">
    <property type="protein sequence ID" value="GJN00162.1"/>
    <property type="molecule type" value="Genomic_DNA"/>
</dbReference>
<feature type="compositionally biased region" description="Pro residues" evidence="1">
    <location>
        <begin position="34"/>
        <end position="50"/>
    </location>
</feature>
<name>A0AAV5CQJ1_ELECO</name>
<evidence type="ECO:0000313" key="3">
    <source>
        <dbReference type="EMBL" id="GJN00394.1"/>
    </source>
</evidence>
<dbReference type="AlphaFoldDB" id="A0AAV5CQJ1"/>